<evidence type="ECO:0000259" key="1">
    <source>
        <dbReference type="SMART" id="SM01321"/>
    </source>
</evidence>
<gene>
    <name evidence="2" type="ORF">ACFS7Z_19510</name>
</gene>
<dbReference type="Gene3D" id="3.30.70.1290">
    <property type="entry name" value="Transposase IS200-like"/>
    <property type="match status" value="1"/>
</dbReference>
<dbReference type="RefSeq" id="WP_377488201.1">
    <property type="nucleotide sequence ID" value="NZ_JBHUOX010000017.1"/>
</dbReference>
<evidence type="ECO:0000313" key="2">
    <source>
        <dbReference type="EMBL" id="MFD3002569.1"/>
    </source>
</evidence>
<reference evidence="3" key="1">
    <citation type="journal article" date="2019" name="Int. J. Syst. Evol. Microbiol.">
        <title>The Global Catalogue of Microorganisms (GCM) 10K type strain sequencing project: providing services to taxonomists for standard genome sequencing and annotation.</title>
        <authorList>
            <consortium name="The Broad Institute Genomics Platform"/>
            <consortium name="The Broad Institute Genome Sequencing Center for Infectious Disease"/>
            <person name="Wu L."/>
            <person name="Ma J."/>
        </authorList>
    </citation>
    <scope>NUCLEOTIDE SEQUENCE [LARGE SCALE GENOMIC DNA]</scope>
    <source>
        <strain evidence="3">KCTC 23984</strain>
    </source>
</reference>
<dbReference type="NCBIfam" id="NF047646">
    <property type="entry name" value="REP_Tyr_transpos"/>
    <property type="match status" value="1"/>
</dbReference>
<keyword evidence="3" id="KW-1185">Reference proteome</keyword>
<dbReference type="InterPro" id="IPR036515">
    <property type="entry name" value="Transposase_17_sf"/>
</dbReference>
<protein>
    <submittedName>
        <fullName evidence="2">Transposase</fullName>
    </submittedName>
</protein>
<name>A0ABW6C1M5_9BACT</name>
<accession>A0ABW6C1M5</accession>
<dbReference type="PANTHER" id="PTHR36966">
    <property type="entry name" value="REP-ASSOCIATED TYROSINE TRANSPOSASE"/>
    <property type="match status" value="1"/>
</dbReference>
<dbReference type="InterPro" id="IPR002686">
    <property type="entry name" value="Transposase_17"/>
</dbReference>
<dbReference type="EMBL" id="JBHUOX010000017">
    <property type="protein sequence ID" value="MFD3002569.1"/>
    <property type="molecule type" value="Genomic_DNA"/>
</dbReference>
<dbReference type="SUPFAM" id="SSF143422">
    <property type="entry name" value="Transposase IS200-like"/>
    <property type="match status" value="1"/>
</dbReference>
<sequence>MQWADVFTRREYSEIVCDSLAYCQQEKNLTLYAWCIMTNHMHLICSSPTLPDIIRDFKKYTSKKLIKSIQTNLQESRKGWLLWLFKYAGEASAKNEDYKFWQTGYHPVLLHNNMLMEQKLNYLHNNPVTAGFVEEPEHWHYSSAKDYSGNVGRLSITFIE</sequence>
<dbReference type="Proteomes" id="UP001597641">
    <property type="component" value="Unassembled WGS sequence"/>
</dbReference>
<feature type="domain" description="Transposase IS200-like" evidence="1">
    <location>
        <begin position="6"/>
        <end position="126"/>
    </location>
</feature>
<evidence type="ECO:0000313" key="3">
    <source>
        <dbReference type="Proteomes" id="UP001597641"/>
    </source>
</evidence>
<dbReference type="Pfam" id="PF01797">
    <property type="entry name" value="Y1_Tnp"/>
    <property type="match status" value="1"/>
</dbReference>
<dbReference type="SMART" id="SM01321">
    <property type="entry name" value="Y1_Tnp"/>
    <property type="match status" value="1"/>
</dbReference>
<comment type="caution">
    <text evidence="2">The sequence shown here is derived from an EMBL/GenBank/DDBJ whole genome shotgun (WGS) entry which is preliminary data.</text>
</comment>
<dbReference type="InterPro" id="IPR052715">
    <property type="entry name" value="RAYT_transposase"/>
</dbReference>
<dbReference type="PANTHER" id="PTHR36966:SF1">
    <property type="entry name" value="REP-ASSOCIATED TYROSINE TRANSPOSASE"/>
    <property type="match status" value="1"/>
</dbReference>
<proteinExistence type="predicted"/>
<organism evidence="2 3">
    <name type="scientific">Pontibacter toksunensis</name>
    <dbReference type="NCBI Taxonomy" id="1332631"/>
    <lineage>
        <taxon>Bacteria</taxon>
        <taxon>Pseudomonadati</taxon>
        <taxon>Bacteroidota</taxon>
        <taxon>Cytophagia</taxon>
        <taxon>Cytophagales</taxon>
        <taxon>Hymenobacteraceae</taxon>
        <taxon>Pontibacter</taxon>
    </lineage>
</organism>